<organism evidence="14 15">
    <name type="scientific">Bordetella genomosp. 7</name>
    <dbReference type="NCBI Taxonomy" id="1416805"/>
    <lineage>
        <taxon>Bacteria</taxon>
        <taxon>Pseudomonadati</taxon>
        <taxon>Pseudomonadota</taxon>
        <taxon>Betaproteobacteria</taxon>
        <taxon>Burkholderiales</taxon>
        <taxon>Alcaligenaceae</taxon>
        <taxon>Bordetella</taxon>
    </lineage>
</organism>
<comment type="caution">
    <text evidence="14">The sequence shown here is derived from an EMBL/GenBank/DDBJ whole genome shotgun (WGS) entry which is preliminary data.</text>
</comment>
<dbReference type="RefSeq" id="WP_026640790.1">
    <property type="nucleotide sequence ID" value="NZ_NEVI01000001.1"/>
</dbReference>
<reference evidence="15" key="1">
    <citation type="submission" date="2017-05" db="EMBL/GenBank/DDBJ databases">
        <title>Complete and WGS of Bordetella genogroups.</title>
        <authorList>
            <person name="Spilker T."/>
            <person name="Lipuma J."/>
        </authorList>
    </citation>
    <scope>NUCLEOTIDE SEQUENCE [LARGE SCALE GENOMIC DNA]</scope>
    <source>
        <strain evidence="15">AU18089</strain>
    </source>
</reference>
<dbReference type="FunFam" id="3.40.50.1000:FF:000029">
    <property type="entry name" value="3-deoxy-D-manno-octulosonate 8-phosphate phosphatase KdsC"/>
    <property type="match status" value="1"/>
</dbReference>
<comment type="subunit">
    <text evidence="4">Homotetramer.</text>
</comment>
<evidence type="ECO:0000256" key="6">
    <source>
        <dbReference type="ARBA" id="ARBA00020092"/>
    </source>
</evidence>
<dbReference type="SFLD" id="SFLDG01136">
    <property type="entry name" value="C1.6:_Phosphoserine_Phosphatas"/>
    <property type="match status" value="1"/>
</dbReference>
<dbReference type="EMBL" id="NEVK01000001">
    <property type="protein sequence ID" value="OZI27359.1"/>
    <property type="molecule type" value="Genomic_DNA"/>
</dbReference>
<dbReference type="GO" id="GO:0019143">
    <property type="term" value="F:3-deoxy-manno-octulosonate-8-phosphatase activity"/>
    <property type="evidence" value="ECO:0007669"/>
    <property type="project" value="UniProtKB-EC"/>
</dbReference>
<keyword evidence="9 13" id="KW-0460">Magnesium</keyword>
<evidence type="ECO:0000256" key="1">
    <source>
        <dbReference type="ARBA" id="ARBA00000898"/>
    </source>
</evidence>
<evidence type="ECO:0000256" key="8">
    <source>
        <dbReference type="ARBA" id="ARBA00022801"/>
    </source>
</evidence>
<name>A0A261RQR5_9BORD</name>
<evidence type="ECO:0000256" key="2">
    <source>
        <dbReference type="ARBA" id="ARBA00001946"/>
    </source>
</evidence>
<dbReference type="InterPro" id="IPR050793">
    <property type="entry name" value="CMP-NeuNAc_synthase"/>
</dbReference>
<protein>
    <recommendedName>
        <fullName evidence="6">3-deoxy-D-manno-octulosonate 8-phosphate phosphatase KdsC</fullName>
        <ecNumber evidence="5">3.1.3.45</ecNumber>
    </recommendedName>
    <alternativeName>
        <fullName evidence="11">KDO 8-P phosphatase</fullName>
    </alternativeName>
</protein>
<dbReference type="GO" id="GO:0046872">
    <property type="term" value="F:metal ion binding"/>
    <property type="evidence" value="ECO:0007669"/>
    <property type="project" value="UniProtKB-KW"/>
</dbReference>
<evidence type="ECO:0000256" key="4">
    <source>
        <dbReference type="ARBA" id="ARBA00011881"/>
    </source>
</evidence>
<feature type="binding site" evidence="12">
    <location>
        <position position="109"/>
    </location>
    <ligand>
        <name>substrate</name>
    </ligand>
</feature>
<feature type="binding site" evidence="12">
    <location>
        <position position="70"/>
    </location>
    <ligand>
        <name>substrate</name>
    </ligand>
</feature>
<dbReference type="PIRSF" id="PIRSF006118">
    <property type="entry name" value="KDO8-P_Ptase"/>
    <property type="match status" value="1"/>
</dbReference>
<feature type="binding site" evidence="12">
    <location>
        <position position="93"/>
    </location>
    <ligand>
        <name>substrate</name>
    </ligand>
</feature>
<dbReference type="EC" id="3.1.3.45" evidence="5"/>
<evidence type="ECO:0000256" key="11">
    <source>
        <dbReference type="ARBA" id="ARBA00031051"/>
    </source>
</evidence>
<keyword evidence="8" id="KW-0378">Hydrolase</keyword>
<proteinExistence type="inferred from homology"/>
<dbReference type="AlphaFoldDB" id="A0A261RQR5"/>
<evidence type="ECO:0000313" key="14">
    <source>
        <dbReference type="EMBL" id="OZI27359.1"/>
    </source>
</evidence>
<evidence type="ECO:0000256" key="10">
    <source>
        <dbReference type="ARBA" id="ARBA00022985"/>
    </source>
</evidence>
<dbReference type="PANTHER" id="PTHR21485:SF6">
    <property type="entry name" value="N-ACYLNEURAMINATE CYTIDYLYLTRANSFERASE-RELATED"/>
    <property type="match status" value="1"/>
</dbReference>
<dbReference type="InterPro" id="IPR023214">
    <property type="entry name" value="HAD_sf"/>
</dbReference>
<comment type="catalytic activity">
    <reaction evidence="1">
        <text>3-deoxy-alpha-D-manno-2-octulosonate-8-phosphate + H2O = 3-deoxy-alpha-D-manno-oct-2-ulosonate + phosphate</text>
        <dbReference type="Rhea" id="RHEA:11500"/>
        <dbReference type="ChEBI" id="CHEBI:15377"/>
        <dbReference type="ChEBI" id="CHEBI:43474"/>
        <dbReference type="ChEBI" id="CHEBI:85985"/>
        <dbReference type="ChEBI" id="CHEBI:85986"/>
        <dbReference type="EC" id="3.1.3.45"/>
    </reaction>
</comment>
<feature type="binding site" evidence="13">
    <location>
        <position position="39"/>
    </location>
    <ligand>
        <name>Mg(2+)</name>
        <dbReference type="ChEBI" id="CHEBI:18420"/>
    </ligand>
</feature>
<evidence type="ECO:0000256" key="12">
    <source>
        <dbReference type="PIRSR" id="PIRSR006118-1"/>
    </source>
</evidence>
<feature type="binding site" evidence="13">
    <location>
        <position position="132"/>
    </location>
    <ligand>
        <name>Mg(2+)</name>
        <dbReference type="ChEBI" id="CHEBI:18420"/>
    </ligand>
</feature>
<dbReference type="NCBIfam" id="TIGR01670">
    <property type="entry name" value="KdsC-phosphatas"/>
    <property type="match status" value="1"/>
</dbReference>
<evidence type="ECO:0000256" key="5">
    <source>
        <dbReference type="ARBA" id="ARBA00013066"/>
    </source>
</evidence>
<dbReference type="Proteomes" id="UP000216947">
    <property type="component" value="Unassembled WGS sequence"/>
</dbReference>
<comment type="cofactor">
    <cofactor evidence="2 13">
        <name>Mg(2+)</name>
        <dbReference type="ChEBI" id="CHEBI:18420"/>
    </cofactor>
</comment>
<evidence type="ECO:0000256" key="13">
    <source>
        <dbReference type="PIRSR" id="PIRSR006118-2"/>
    </source>
</evidence>
<dbReference type="Pfam" id="PF08282">
    <property type="entry name" value="Hydrolase_3"/>
    <property type="match status" value="1"/>
</dbReference>
<evidence type="ECO:0000256" key="9">
    <source>
        <dbReference type="ARBA" id="ARBA00022842"/>
    </source>
</evidence>
<gene>
    <name evidence="14" type="ORF">CAL19_01075</name>
</gene>
<dbReference type="InterPro" id="IPR036412">
    <property type="entry name" value="HAD-like_sf"/>
</dbReference>
<feature type="binding site" evidence="12">
    <location>
        <position position="41"/>
    </location>
    <ligand>
        <name>substrate</name>
    </ligand>
</feature>
<accession>A0A261RQR5</accession>
<evidence type="ECO:0000256" key="7">
    <source>
        <dbReference type="ARBA" id="ARBA00022723"/>
    </source>
</evidence>
<dbReference type="Gene3D" id="3.40.50.1000">
    <property type="entry name" value="HAD superfamily/HAD-like"/>
    <property type="match status" value="1"/>
</dbReference>
<sequence length="203" mass="21146">MTMTPPHNLSPHPAEALVLARISPAVRERAAAVRLMVFDVDGVLTDGSLYYGESGELFKRFHAHDGHGLRLLLEGGLKVALVTGRSGPIVDRRAAELGIAEVLQGVRDKGAALAELAQRHGVELNQTGFMGDDIIDLPALQRAGFAASVANAPGYIAQAAHWVASQPGGSGAVRECCDLLLASQGRLGAFMTAPGLLGPGAIQ</sequence>
<comment type="similarity">
    <text evidence="3">Belongs to the KdsC family.</text>
</comment>
<keyword evidence="7 13" id="KW-0479">Metal-binding</keyword>
<feature type="binding site" evidence="12">
    <location>
        <position position="85"/>
    </location>
    <ligand>
        <name>substrate</name>
    </ligand>
</feature>
<dbReference type="SUPFAM" id="SSF56784">
    <property type="entry name" value="HAD-like"/>
    <property type="match status" value="1"/>
</dbReference>
<dbReference type="InterPro" id="IPR010023">
    <property type="entry name" value="KdsC_fam"/>
</dbReference>
<evidence type="ECO:0000313" key="15">
    <source>
        <dbReference type="Proteomes" id="UP000216947"/>
    </source>
</evidence>
<dbReference type="GO" id="GO:0008781">
    <property type="term" value="F:N-acylneuraminate cytidylyltransferase activity"/>
    <property type="evidence" value="ECO:0007669"/>
    <property type="project" value="TreeGrafter"/>
</dbReference>
<keyword evidence="10" id="KW-0448">Lipopolysaccharide biosynthesis</keyword>
<dbReference type="PANTHER" id="PTHR21485">
    <property type="entry name" value="HAD SUPERFAMILY MEMBERS CMAS AND KDSC"/>
    <property type="match status" value="1"/>
</dbReference>
<dbReference type="SFLD" id="SFLDG01138">
    <property type="entry name" value="C1.6.2:_Deoxy-d-mannose-octulo"/>
    <property type="match status" value="1"/>
</dbReference>
<evidence type="ECO:0000256" key="3">
    <source>
        <dbReference type="ARBA" id="ARBA00005893"/>
    </source>
</evidence>
<keyword evidence="15" id="KW-1185">Reference proteome</keyword>
<dbReference type="SFLD" id="SFLDS00003">
    <property type="entry name" value="Haloacid_Dehalogenase"/>
    <property type="match status" value="1"/>
</dbReference>
<dbReference type="GO" id="GO:0009103">
    <property type="term" value="P:lipopolysaccharide biosynthetic process"/>
    <property type="evidence" value="ECO:0007669"/>
    <property type="project" value="UniProtKB-KW"/>
</dbReference>